<evidence type="ECO:0000256" key="2">
    <source>
        <dbReference type="ARBA" id="ARBA00022803"/>
    </source>
</evidence>
<keyword evidence="1" id="KW-0677">Repeat</keyword>
<dbReference type="PANTHER" id="PTHR45641">
    <property type="entry name" value="TETRATRICOPEPTIDE REPEAT PROTEIN (AFU_ORTHOLOGUE AFUA_6G03870)"/>
    <property type="match status" value="1"/>
</dbReference>
<dbReference type="SUPFAM" id="SSF48452">
    <property type="entry name" value="TPR-like"/>
    <property type="match status" value="1"/>
</dbReference>
<protein>
    <recommendedName>
        <fullName evidence="5">Photosystem I assembly protein Ycf3</fullName>
    </recommendedName>
</protein>
<keyword evidence="2" id="KW-0802">TPR repeat</keyword>
<comment type="caution">
    <text evidence="3">The sequence shown here is derived from an EMBL/GenBank/DDBJ whole genome shotgun (WGS) entry which is preliminary data.</text>
</comment>
<evidence type="ECO:0000313" key="4">
    <source>
        <dbReference type="Proteomes" id="UP001159405"/>
    </source>
</evidence>
<evidence type="ECO:0008006" key="5">
    <source>
        <dbReference type="Google" id="ProtNLM"/>
    </source>
</evidence>
<reference evidence="3 4" key="1">
    <citation type="submission" date="2022-05" db="EMBL/GenBank/DDBJ databases">
        <authorList>
            <consortium name="Genoscope - CEA"/>
            <person name="William W."/>
        </authorList>
    </citation>
    <scope>NUCLEOTIDE SEQUENCE [LARGE SCALE GENOMIC DNA]</scope>
</reference>
<dbReference type="Proteomes" id="UP001159405">
    <property type="component" value="Unassembled WGS sequence"/>
</dbReference>
<dbReference type="Gene3D" id="1.25.40.10">
    <property type="entry name" value="Tetratricopeptide repeat domain"/>
    <property type="match status" value="1"/>
</dbReference>
<accession>A0ABN8RFZ8</accession>
<dbReference type="PROSITE" id="PS50293">
    <property type="entry name" value="TPR_REGION"/>
    <property type="match status" value="1"/>
</dbReference>
<evidence type="ECO:0000313" key="3">
    <source>
        <dbReference type="EMBL" id="CAH3178330.1"/>
    </source>
</evidence>
<organism evidence="3 4">
    <name type="scientific">Porites lobata</name>
    <dbReference type="NCBI Taxonomy" id="104759"/>
    <lineage>
        <taxon>Eukaryota</taxon>
        <taxon>Metazoa</taxon>
        <taxon>Cnidaria</taxon>
        <taxon>Anthozoa</taxon>
        <taxon>Hexacorallia</taxon>
        <taxon>Scleractinia</taxon>
        <taxon>Fungiina</taxon>
        <taxon>Poritidae</taxon>
        <taxon>Porites</taxon>
    </lineage>
</organism>
<evidence type="ECO:0000256" key="1">
    <source>
        <dbReference type="ARBA" id="ARBA00022737"/>
    </source>
</evidence>
<proteinExistence type="predicted"/>
<dbReference type="Pfam" id="PF13424">
    <property type="entry name" value="TPR_12"/>
    <property type="match status" value="1"/>
</dbReference>
<dbReference type="PANTHER" id="PTHR45641:SF19">
    <property type="entry name" value="NEPHROCYSTIN-3"/>
    <property type="match status" value="1"/>
</dbReference>
<sequence>MRPVKEQKRILRKLTGFRMTWKSPLVIAGLSVSQTWPMSRETTRSRGKPKIKETIRIRLNDYSDEDICRVMLGATYNDMAGEGYLIAFSERILSLVLLWNKATNFRGIVGDCRLVAPTGIHSSHNRFIRGISFTLSRSSERILSLAPMFPGSEVLFFFFVVAPSLEEDQRRAIKIREEKTLQSYTEKLGEHPFTVTIYNNISNNFCALGEFDQAKPYSEHALKIRRKLLNDHMDTAKSLFDLGMVHKEKGDFSRQLLTFNKA</sequence>
<dbReference type="EMBL" id="CALNXK010000238">
    <property type="protein sequence ID" value="CAH3178330.1"/>
    <property type="molecule type" value="Genomic_DNA"/>
</dbReference>
<dbReference type="InterPro" id="IPR011990">
    <property type="entry name" value="TPR-like_helical_dom_sf"/>
</dbReference>
<name>A0ABN8RFZ8_9CNID</name>
<keyword evidence="4" id="KW-1185">Reference proteome</keyword>
<gene>
    <name evidence="3" type="ORF">PLOB_00020289</name>
</gene>